<dbReference type="STRING" id="1328759.A0A5C2SJP7"/>
<reference evidence="1" key="1">
    <citation type="journal article" date="2018" name="Genome Biol. Evol.">
        <title>Genomics and development of Lentinus tigrinus, a white-rot wood-decaying mushroom with dimorphic fruiting bodies.</title>
        <authorList>
            <person name="Wu B."/>
            <person name="Xu Z."/>
            <person name="Knudson A."/>
            <person name="Carlson A."/>
            <person name="Chen N."/>
            <person name="Kovaka S."/>
            <person name="LaButti K."/>
            <person name="Lipzen A."/>
            <person name="Pennachio C."/>
            <person name="Riley R."/>
            <person name="Schakwitz W."/>
            <person name="Umezawa K."/>
            <person name="Ohm R.A."/>
            <person name="Grigoriev I.V."/>
            <person name="Nagy L.G."/>
            <person name="Gibbons J."/>
            <person name="Hibbett D."/>
        </authorList>
    </citation>
    <scope>NUCLEOTIDE SEQUENCE [LARGE SCALE GENOMIC DNA]</scope>
    <source>
        <strain evidence="1">ALCF2SS1-6</strain>
    </source>
</reference>
<protein>
    <submittedName>
        <fullName evidence="1">Uncharacterized protein</fullName>
    </submittedName>
</protein>
<gene>
    <name evidence="1" type="ORF">L227DRAFT_482346</name>
</gene>
<feature type="non-terminal residue" evidence="1">
    <location>
        <position position="58"/>
    </location>
</feature>
<feature type="non-terminal residue" evidence="1">
    <location>
        <position position="1"/>
    </location>
</feature>
<organism evidence="1 2">
    <name type="scientific">Lentinus tigrinus ALCF2SS1-6</name>
    <dbReference type="NCBI Taxonomy" id="1328759"/>
    <lineage>
        <taxon>Eukaryota</taxon>
        <taxon>Fungi</taxon>
        <taxon>Dikarya</taxon>
        <taxon>Basidiomycota</taxon>
        <taxon>Agaricomycotina</taxon>
        <taxon>Agaricomycetes</taxon>
        <taxon>Polyporales</taxon>
        <taxon>Polyporaceae</taxon>
        <taxon>Lentinus</taxon>
    </lineage>
</organism>
<evidence type="ECO:0000313" key="2">
    <source>
        <dbReference type="Proteomes" id="UP000313359"/>
    </source>
</evidence>
<dbReference type="Proteomes" id="UP000313359">
    <property type="component" value="Unassembled WGS sequence"/>
</dbReference>
<sequence length="58" mass="6780">HLHNQNQTCVPGLIPPGMDPNQVDIRTFYPYTPNEVKHRKRTTRAQLKVLEGVYKYDT</sequence>
<name>A0A5C2SJP7_9APHY</name>
<keyword evidence="2" id="KW-1185">Reference proteome</keyword>
<proteinExistence type="predicted"/>
<dbReference type="AlphaFoldDB" id="A0A5C2SJP7"/>
<accession>A0A5C2SJP7</accession>
<evidence type="ECO:0000313" key="1">
    <source>
        <dbReference type="EMBL" id="RPD63962.1"/>
    </source>
</evidence>
<dbReference type="EMBL" id="ML122255">
    <property type="protein sequence ID" value="RPD63962.1"/>
    <property type="molecule type" value="Genomic_DNA"/>
</dbReference>
<dbReference type="OrthoDB" id="6159439at2759"/>